<feature type="transmembrane region" description="Helical" evidence="1">
    <location>
        <begin position="154"/>
        <end position="173"/>
    </location>
</feature>
<keyword evidence="3" id="KW-1185">Reference proteome</keyword>
<evidence type="ECO:0000313" key="3">
    <source>
        <dbReference type="Proteomes" id="UP000305760"/>
    </source>
</evidence>
<sequence length="245" mass="27295">MLVSGTVHAQEMKCPQVFMNASEKEVCANAQLLALDRAMGTAYRAAAPHVDKIERDHRAFKKDRKACKGDVTCLTALYEARIGVLALAVPAPVEAQPPEEIPVPFPMPERDTGAVPQPAAPAYLDSTAVEPAPQMAPAVSPVAPTTSSEPSKDGWGLLLVWGLLIVAAIAKLFSWVARFIRRCPKCTRWWGEEFDRDEQPRTRFMKVHDGHGVKNKRIQEVWRKSRLRCAGCGHEWFMTSTHRVW</sequence>
<evidence type="ECO:0008006" key="4">
    <source>
        <dbReference type="Google" id="ProtNLM"/>
    </source>
</evidence>
<evidence type="ECO:0000256" key="1">
    <source>
        <dbReference type="SAM" id="Phobius"/>
    </source>
</evidence>
<keyword evidence="1" id="KW-0812">Transmembrane</keyword>
<evidence type="ECO:0000313" key="2">
    <source>
        <dbReference type="EMBL" id="TNJ33121.1"/>
    </source>
</evidence>
<reference evidence="2 3" key="1">
    <citation type="submission" date="2019-03" db="EMBL/GenBank/DDBJ databases">
        <title>Arenimonas daejeonensis sp. nov., isolated from compost.</title>
        <authorList>
            <person name="Jeon C.O."/>
        </authorList>
    </citation>
    <scope>NUCLEOTIDE SEQUENCE [LARGE SCALE GENOMIC DNA]</scope>
    <source>
        <strain evidence="2 3">R29</strain>
    </source>
</reference>
<keyword evidence="1" id="KW-1133">Transmembrane helix</keyword>
<gene>
    <name evidence="2" type="ORF">E1B00_12510</name>
</gene>
<comment type="caution">
    <text evidence="2">The sequence shown here is derived from an EMBL/GenBank/DDBJ whole genome shotgun (WGS) entry which is preliminary data.</text>
</comment>
<keyword evidence="1" id="KW-0472">Membrane</keyword>
<name>A0A5C4RQP2_9GAMM</name>
<dbReference type="Proteomes" id="UP000305760">
    <property type="component" value="Unassembled WGS sequence"/>
</dbReference>
<proteinExistence type="predicted"/>
<protein>
    <recommendedName>
        <fullName evidence="4">DUF1311 domain-containing protein</fullName>
    </recommendedName>
</protein>
<accession>A0A5C4RQP2</accession>
<dbReference type="EMBL" id="SMDR01000003">
    <property type="protein sequence ID" value="TNJ33121.1"/>
    <property type="molecule type" value="Genomic_DNA"/>
</dbReference>
<organism evidence="2 3">
    <name type="scientific">Arenimonas terrae</name>
    <dbReference type="NCBI Taxonomy" id="2546226"/>
    <lineage>
        <taxon>Bacteria</taxon>
        <taxon>Pseudomonadati</taxon>
        <taxon>Pseudomonadota</taxon>
        <taxon>Gammaproteobacteria</taxon>
        <taxon>Lysobacterales</taxon>
        <taxon>Lysobacteraceae</taxon>
        <taxon>Arenimonas</taxon>
    </lineage>
</organism>
<dbReference type="AlphaFoldDB" id="A0A5C4RQP2"/>